<accession>A0A7X2Z379</accession>
<dbReference type="GO" id="GO:0005975">
    <property type="term" value="P:carbohydrate metabolic process"/>
    <property type="evidence" value="ECO:0007669"/>
    <property type="project" value="InterPro"/>
</dbReference>
<dbReference type="PANTHER" id="PTHR33886">
    <property type="entry name" value="UNSATURATED RHAMNOGALACTURONAN HYDROLASE (EUROFUNG)"/>
    <property type="match status" value="1"/>
</dbReference>
<dbReference type="OrthoDB" id="9807186at2"/>
<dbReference type="InterPro" id="IPR008928">
    <property type="entry name" value="6-hairpin_glycosidase_sf"/>
</dbReference>
<evidence type="ECO:0000313" key="3">
    <source>
        <dbReference type="Proteomes" id="UP000447876"/>
    </source>
</evidence>
<gene>
    <name evidence="2" type="ORF">GNP95_13290</name>
</gene>
<keyword evidence="1" id="KW-0378">Hydrolase</keyword>
<dbReference type="InterPro" id="IPR010905">
    <property type="entry name" value="Glyco_hydro_88"/>
</dbReference>
<proteinExistence type="predicted"/>
<dbReference type="Pfam" id="PF07470">
    <property type="entry name" value="Glyco_hydro_88"/>
    <property type="match status" value="1"/>
</dbReference>
<dbReference type="InterPro" id="IPR012341">
    <property type="entry name" value="6hp_glycosidase-like_sf"/>
</dbReference>
<evidence type="ECO:0000313" key="2">
    <source>
        <dbReference type="EMBL" id="MUG45964.1"/>
    </source>
</evidence>
<dbReference type="Gene3D" id="1.50.10.10">
    <property type="match status" value="1"/>
</dbReference>
<organism evidence="2 3">
    <name type="scientific">Paenibacillus woosongensis</name>
    <dbReference type="NCBI Taxonomy" id="307580"/>
    <lineage>
        <taxon>Bacteria</taxon>
        <taxon>Bacillati</taxon>
        <taxon>Bacillota</taxon>
        <taxon>Bacilli</taxon>
        <taxon>Bacillales</taxon>
        <taxon>Paenibacillaceae</taxon>
        <taxon>Paenibacillus</taxon>
    </lineage>
</organism>
<dbReference type="InterPro" id="IPR052043">
    <property type="entry name" value="PolySaccharide_Degr_Enz"/>
</dbReference>
<name>A0A7X2Z379_9BACL</name>
<dbReference type="GO" id="GO:0016787">
    <property type="term" value="F:hydrolase activity"/>
    <property type="evidence" value="ECO:0007669"/>
    <property type="project" value="UniProtKB-KW"/>
</dbReference>
<sequence length="782" mass="88588">MQAYFPAHDAIARHTAGGHTKRVLAAVASRHIGAHPPEPLMYRVHSRRGFRRLEDCRYDMDLMQRWPELSAGQFVYVWAMLWAEQDGETPFAVSCYSPVKIYINGSLAFQSNLNDDVFPDRRAFFRAKTRKGRNDIVLEFVAVETGCGGIFGTGSVKGAPMHFLNPTRAGRGCEGWVYSRPQQARWRTLPGWRGCHPVESMPGSHVLDPGDDSEQGLHKLKLNHTDPFAPLLLDRDGVPAPDRLNECGEYTAWYPQDEWTPEELRSGCFHRLLGVKPGAKAFAWCKLELRGALRADLRLEGRYAGKIAVYVGGKLVFQGKEESGRIDISLQEIRFGTQDLVVESTCGGEDWGFEFNEPQIACASSPQAVLRLVRPYPIEGMRDHWLYLGAFSAENAPSAAEVPAIDRLFGQGQEATYWRVDRPECWVRPYLETPLYGRWNYPLGVTLYGLLRTGAALSAPHYTEYAAGHIEQCSKWHDYAEWDRKQYGAPGLNHQLSLIDSLDDCGSFGAAMLTANKLRPLLGVERAAAHIAHYITHVQDRLPDGAFYRTRGTVDFMKGTMWCDDLYMSTPFLSKYYELTGDGRYLDDAALQFLRYKERLFIPELGIMHHVFDDKFGKPNGVPWGRGNGWVIFSLTELLTIMPSEHKLRPELLKFYRELSEGYRKLQSENGMWHQVLTDSESYAEASCTAMFIYAFAHGVRHGWLEEQDLYLEAAVRGWEGLTETCIDKHGNVYGVCRGSGYSFNKLYYKEELDWQLNDTHGIGIVLLAGIEIVQLESELVE</sequence>
<dbReference type="RefSeq" id="WP_155611373.1">
    <property type="nucleotide sequence ID" value="NZ_WNZW01000004.1"/>
</dbReference>
<dbReference type="EMBL" id="WNZW01000004">
    <property type="protein sequence ID" value="MUG45964.1"/>
    <property type="molecule type" value="Genomic_DNA"/>
</dbReference>
<evidence type="ECO:0008006" key="4">
    <source>
        <dbReference type="Google" id="ProtNLM"/>
    </source>
</evidence>
<dbReference type="AlphaFoldDB" id="A0A7X2Z379"/>
<protein>
    <recommendedName>
        <fullName evidence="4">Glycosyl hydrolase</fullName>
    </recommendedName>
</protein>
<dbReference type="Proteomes" id="UP000447876">
    <property type="component" value="Unassembled WGS sequence"/>
</dbReference>
<dbReference type="PANTHER" id="PTHR33886:SF8">
    <property type="entry name" value="UNSATURATED RHAMNOGALACTURONAN HYDROLASE (EUROFUNG)"/>
    <property type="match status" value="1"/>
</dbReference>
<evidence type="ECO:0000256" key="1">
    <source>
        <dbReference type="ARBA" id="ARBA00022801"/>
    </source>
</evidence>
<dbReference type="SUPFAM" id="SSF48208">
    <property type="entry name" value="Six-hairpin glycosidases"/>
    <property type="match status" value="1"/>
</dbReference>
<reference evidence="2 3" key="1">
    <citation type="submission" date="2019-11" db="EMBL/GenBank/DDBJ databases">
        <title>Draft genome sequences of five Paenibacillus species of dairy origin.</title>
        <authorList>
            <person name="Olajide A.M."/>
            <person name="Chen S."/>
            <person name="Lapointe G."/>
        </authorList>
    </citation>
    <scope>NUCLEOTIDE SEQUENCE [LARGE SCALE GENOMIC DNA]</scope>
    <source>
        <strain evidence="2 3">12CR55</strain>
    </source>
</reference>
<comment type="caution">
    <text evidence="2">The sequence shown here is derived from an EMBL/GenBank/DDBJ whole genome shotgun (WGS) entry which is preliminary data.</text>
</comment>